<dbReference type="EMBL" id="CP127295">
    <property type="protein sequence ID" value="WIY00070.1"/>
    <property type="molecule type" value="Genomic_DNA"/>
</dbReference>
<dbReference type="AlphaFoldDB" id="A0A9Y2JLT7"/>
<keyword evidence="2" id="KW-1185">Reference proteome</keyword>
<reference evidence="1 2" key="1">
    <citation type="submission" date="2023-06" db="EMBL/GenBank/DDBJ databases">
        <authorList>
            <person name="Oyuntsetseg B."/>
            <person name="Kim S.B."/>
        </authorList>
    </citation>
    <scope>NUCLEOTIDE SEQUENCE [LARGE SCALE GENOMIC DNA]</scope>
    <source>
        <strain evidence="1 2">4-36</strain>
    </source>
</reference>
<accession>A0A9Y2JLT7</accession>
<organism evidence="1 2">
    <name type="scientific">Amycolatopsis mongoliensis</name>
    <dbReference type="NCBI Taxonomy" id="715475"/>
    <lineage>
        <taxon>Bacteria</taxon>
        <taxon>Bacillati</taxon>
        <taxon>Actinomycetota</taxon>
        <taxon>Actinomycetes</taxon>
        <taxon>Pseudonocardiales</taxon>
        <taxon>Pseudonocardiaceae</taxon>
        <taxon>Amycolatopsis</taxon>
    </lineage>
</organism>
<protein>
    <submittedName>
        <fullName evidence="1">Uncharacterized protein</fullName>
    </submittedName>
</protein>
<name>A0A9Y2JLT7_9PSEU</name>
<evidence type="ECO:0000313" key="1">
    <source>
        <dbReference type="EMBL" id="WIY00070.1"/>
    </source>
</evidence>
<dbReference type="Proteomes" id="UP001239397">
    <property type="component" value="Chromosome"/>
</dbReference>
<gene>
    <name evidence="1" type="ORF">QRX60_39390</name>
</gene>
<dbReference type="KEGG" id="amog:QRX60_39390"/>
<dbReference type="RefSeq" id="WP_285996542.1">
    <property type="nucleotide sequence ID" value="NZ_CP127295.1"/>
</dbReference>
<sequence>MSEILAIITAANEAYRAFVATGPDREIKVAVGNAVRFLAADLTSAAELVATTREG</sequence>
<evidence type="ECO:0000313" key="2">
    <source>
        <dbReference type="Proteomes" id="UP001239397"/>
    </source>
</evidence>
<proteinExistence type="predicted"/>